<sequence length="219" mass="24079">MTSQPTLFDEASARLPLFDTLPEDVIERLAAAGFGRGLLTAAIRARLRKAGFLDMGMLARATPTALMAVRKIGPVRVDAIRIHVLGELARLVPGARAMHDKDTTDRRRLDRLRSMPAEWLPFGAAVLERLGPSGPTWADFALMRRVEAGRMLGIVAADLDEIVSALARVLMPSQPHIRSASASQEDDAAQDARARQERAEELRERDREWDEAAPARGGR</sequence>
<protein>
    <submittedName>
        <fullName evidence="2">Uncharacterized protein</fullName>
    </submittedName>
</protein>
<proteinExistence type="predicted"/>
<name>A0A921JEB4_9HYPH</name>
<evidence type="ECO:0000256" key="1">
    <source>
        <dbReference type="SAM" id="MobiDB-lite"/>
    </source>
</evidence>
<comment type="caution">
    <text evidence="2">The sequence shown here is derived from an EMBL/GenBank/DDBJ whole genome shotgun (WGS) entry which is preliminary data.</text>
</comment>
<feature type="compositionally biased region" description="Basic and acidic residues" evidence="1">
    <location>
        <begin position="190"/>
        <end position="210"/>
    </location>
</feature>
<gene>
    <name evidence="2" type="ORF">K8W01_07760</name>
</gene>
<reference evidence="2" key="2">
    <citation type="submission" date="2021-09" db="EMBL/GenBank/DDBJ databases">
        <authorList>
            <person name="Gilroy R."/>
        </authorList>
    </citation>
    <scope>NUCLEOTIDE SEQUENCE</scope>
    <source>
        <strain evidence="2">316</strain>
    </source>
</reference>
<organism evidence="2 3">
    <name type="scientific">Methylorubrum populi</name>
    <dbReference type="NCBI Taxonomy" id="223967"/>
    <lineage>
        <taxon>Bacteria</taxon>
        <taxon>Pseudomonadati</taxon>
        <taxon>Pseudomonadota</taxon>
        <taxon>Alphaproteobacteria</taxon>
        <taxon>Hyphomicrobiales</taxon>
        <taxon>Methylobacteriaceae</taxon>
        <taxon>Methylorubrum</taxon>
    </lineage>
</organism>
<evidence type="ECO:0000313" key="2">
    <source>
        <dbReference type="EMBL" id="HJE23541.1"/>
    </source>
</evidence>
<dbReference type="EMBL" id="DYYG01000025">
    <property type="protein sequence ID" value="HJE23541.1"/>
    <property type="molecule type" value="Genomic_DNA"/>
</dbReference>
<accession>A0A921JEB4</accession>
<dbReference type="AlphaFoldDB" id="A0A921JEB4"/>
<dbReference type="Proteomes" id="UP000742631">
    <property type="component" value="Unassembled WGS sequence"/>
</dbReference>
<feature type="region of interest" description="Disordered" evidence="1">
    <location>
        <begin position="176"/>
        <end position="219"/>
    </location>
</feature>
<evidence type="ECO:0000313" key="3">
    <source>
        <dbReference type="Proteomes" id="UP000742631"/>
    </source>
</evidence>
<reference evidence="2" key="1">
    <citation type="journal article" date="2021" name="PeerJ">
        <title>Extensive microbial diversity within the chicken gut microbiome revealed by metagenomics and culture.</title>
        <authorList>
            <person name="Gilroy R."/>
            <person name="Ravi A."/>
            <person name="Getino M."/>
            <person name="Pursley I."/>
            <person name="Horton D.L."/>
            <person name="Alikhan N.F."/>
            <person name="Baker D."/>
            <person name="Gharbi K."/>
            <person name="Hall N."/>
            <person name="Watson M."/>
            <person name="Adriaenssens E.M."/>
            <person name="Foster-Nyarko E."/>
            <person name="Jarju S."/>
            <person name="Secka A."/>
            <person name="Antonio M."/>
            <person name="Oren A."/>
            <person name="Chaudhuri R.R."/>
            <person name="La Ragione R."/>
            <person name="Hildebrand F."/>
            <person name="Pallen M.J."/>
        </authorList>
    </citation>
    <scope>NUCLEOTIDE SEQUENCE</scope>
    <source>
        <strain evidence="2">316</strain>
    </source>
</reference>